<dbReference type="InterPro" id="IPR045087">
    <property type="entry name" value="Cu-oxidase_fam"/>
</dbReference>
<feature type="domain" description="Plastocyanin-like" evidence="7">
    <location>
        <begin position="490"/>
        <end position="587"/>
    </location>
</feature>
<evidence type="ECO:0000256" key="4">
    <source>
        <dbReference type="ARBA" id="ARBA00023008"/>
    </source>
</evidence>
<dbReference type="PANTHER" id="PTHR11709">
    <property type="entry name" value="MULTI-COPPER OXIDASE"/>
    <property type="match status" value="1"/>
</dbReference>
<dbReference type="PANTHER" id="PTHR11709:SF71">
    <property type="entry name" value="OXIDOREDUCTASE TPCJ"/>
    <property type="match status" value="1"/>
</dbReference>
<comment type="similarity">
    <text evidence="1">Belongs to the multicopper oxidase family.</text>
</comment>
<protein>
    <submittedName>
        <fullName evidence="9">Laccase-2</fullName>
    </submittedName>
</protein>
<name>A0AAD6IPX2_DREDA</name>
<dbReference type="CDD" id="cd13854">
    <property type="entry name" value="CuRO_1_MaLCC_like"/>
    <property type="match status" value="1"/>
</dbReference>
<dbReference type="Gene3D" id="3.40.50.300">
    <property type="entry name" value="P-loop containing nucleotide triphosphate hydrolases"/>
    <property type="match status" value="1"/>
</dbReference>
<keyword evidence="2" id="KW-0479">Metal-binding</keyword>
<gene>
    <name evidence="9" type="ORF">Dda_8973</name>
</gene>
<evidence type="ECO:0000256" key="3">
    <source>
        <dbReference type="ARBA" id="ARBA00023002"/>
    </source>
</evidence>
<dbReference type="InterPro" id="IPR011707">
    <property type="entry name" value="Cu-oxidase-like_N"/>
</dbReference>
<dbReference type="Pfam" id="PF07732">
    <property type="entry name" value="Cu-oxidase_3"/>
    <property type="match status" value="1"/>
</dbReference>
<evidence type="ECO:0000313" key="9">
    <source>
        <dbReference type="EMBL" id="KAJ6256138.1"/>
    </source>
</evidence>
<dbReference type="InterPro" id="IPR011706">
    <property type="entry name" value="Cu-oxidase_C"/>
</dbReference>
<accession>A0AAD6IPX2</accession>
<evidence type="ECO:0000259" key="7">
    <source>
        <dbReference type="Pfam" id="PF07731"/>
    </source>
</evidence>
<feature type="domain" description="Plastocyanin-like" evidence="8">
    <location>
        <begin position="97"/>
        <end position="212"/>
    </location>
</feature>
<feature type="signal peptide" evidence="5">
    <location>
        <begin position="1"/>
        <end position="18"/>
    </location>
</feature>
<dbReference type="AlphaFoldDB" id="A0AAD6IPX2"/>
<keyword evidence="3" id="KW-0560">Oxidoreductase</keyword>
<feature type="chain" id="PRO_5042042379" evidence="5">
    <location>
        <begin position="19"/>
        <end position="712"/>
    </location>
</feature>
<dbReference type="FunFam" id="2.60.40.420:FF:000045">
    <property type="entry name" value="Laccase 2"/>
    <property type="match status" value="1"/>
</dbReference>
<dbReference type="GO" id="GO:0016491">
    <property type="term" value="F:oxidoreductase activity"/>
    <property type="evidence" value="ECO:0007669"/>
    <property type="project" value="UniProtKB-KW"/>
</dbReference>
<reference evidence="9" key="1">
    <citation type="submission" date="2023-01" db="EMBL/GenBank/DDBJ databases">
        <title>The chitinases involved in constricting ring structure development in the nematode-trapping fungus Drechslerella dactyloides.</title>
        <authorList>
            <person name="Wang R."/>
            <person name="Zhang L."/>
            <person name="Tang P."/>
            <person name="Li S."/>
            <person name="Liang L."/>
        </authorList>
    </citation>
    <scope>NUCLEOTIDE SEQUENCE</scope>
    <source>
        <strain evidence="9">YMF1.00031</strain>
    </source>
</reference>
<dbReference type="InterPro" id="IPR027417">
    <property type="entry name" value="P-loop_NTPase"/>
</dbReference>
<dbReference type="Pfam" id="PF00394">
    <property type="entry name" value="Cu-oxidase"/>
    <property type="match status" value="1"/>
</dbReference>
<keyword evidence="5" id="KW-0732">Signal</keyword>
<sequence>MLLREGLWGLLAATTVSAALVDLEIMARSSSDPGIANNLPRNKDLFDLGGNRNLVVCGVDNSRDRSKWTRPEYDIHTDYEDLDKIPKGVVRKYNLTITNEVIAPDGYLTEKMVVNGQYPGPMIEGCWGDVFEITVHNKLTNGNGTAMHWHGVQQLGTNHMDGAAGVSQCPIPPGGSMTYRWRANQYGTSWYHSHFSLQYTDGVVGPIVIHGPTSANYDEEYLLMLTDWYHHGGVSNMYREVFVDIAPEPESWLLNGKWQYPCNPKTDPRCIPKKGGRHEITFQKGKKYKIRVVNMSTTIRLYSFWLQGHDFTVVQSDFVPITPFKARSLDIAVAQRYDVIVEANADTREQKDFWINMRSCNDTCAAGNGTGIIRYDPHSTRNPPTSTNCDGITLTCLDTPKESLSPILKMDVPAPPPDLLTELYPSFNSWPNASVNLSLSVGRKWSLGNETFVIDWTQPTYSYLGLEKLSSNYRRRDKAPSPDSASHLGPMPSSYQPIYLKTPGQWAYLVINANWTTTDPAKAVALIVGHPIHLHGHDFFILAQVSKKQFNPNTPPAFNLKNPARRDTASIPHDGYLVIAFQAKNPGWDRGWEDNPVLQNIASLAADRKVSGNIARNQPRRLEATVAAERVAKEAGCELGASVGYQIRGDDRTSKKARLQDDVSLLRSAVVNRAAANTRKLKVVVMSATSSARRFIEYFTGKVKVAARDIPG</sequence>
<feature type="domain" description="Plastocyanin-like" evidence="6">
    <location>
        <begin position="219"/>
        <end position="376"/>
    </location>
</feature>
<dbReference type="FunFam" id="2.60.40.420:FF:000021">
    <property type="entry name" value="Extracellular dihydrogeodin oxidase/laccase"/>
    <property type="match status" value="1"/>
</dbReference>
<dbReference type="Proteomes" id="UP001221413">
    <property type="component" value="Unassembled WGS sequence"/>
</dbReference>
<evidence type="ECO:0000313" key="10">
    <source>
        <dbReference type="Proteomes" id="UP001221413"/>
    </source>
</evidence>
<dbReference type="GO" id="GO:0005507">
    <property type="term" value="F:copper ion binding"/>
    <property type="evidence" value="ECO:0007669"/>
    <property type="project" value="InterPro"/>
</dbReference>
<dbReference type="EMBL" id="JAQGDS010000014">
    <property type="protein sequence ID" value="KAJ6256138.1"/>
    <property type="molecule type" value="Genomic_DNA"/>
</dbReference>
<evidence type="ECO:0000256" key="2">
    <source>
        <dbReference type="ARBA" id="ARBA00022723"/>
    </source>
</evidence>
<dbReference type="Gene3D" id="2.60.40.420">
    <property type="entry name" value="Cupredoxins - blue copper proteins"/>
    <property type="match status" value="3"/>
</dbReference>
<comment type="caution">
    <text evidence="9">The sequence shown here is derived from an EMBL/GenBank/DDBJ whole genome shotgun (WGS) entry which is preliminary data.</text>
</comment>
<evidence type="ECO:0000259" key="8">
    <source>
        <dbReference type="Pfam" id="PF07732"/>
    </source>
</evidence>
<proteinExistence type="inferred from homology"/>
<evidence type="ECO:0000256" key="1">
    <source>
        <dbReference type="ARBA" id="ARBA00010609"/>
    </source>
</evidence>
<evidence type="ECO:0000256" key="5">
    <source>
        <dbReference type="SAM" id="SignalP"/>
    </source>
</evidence>
<dbReference type="Pfam" id="PF07731">
    <property type="entry name" value="Cu-oxidase_2"/>
    <property type="match status" value="1"/>
</dbReference>
<organism evidence="9 10">
    <name type="scientific">Drechslerella dactyloides</name>
    <name type="common">Nematode-trapping fungus</name>
    <name type="synonym">Arthrobotrys dactyloides</name>
    <dbReference type="NCBI Taxonomy" id="74499"/>
    <lineage>
        <taxon>Eukaryota</taxon>
        <taxon>Fungi</taxon>
        <taxon>Dikarya</taxon>
        <taxon>Ascomycota</taxon>
        <taxon>Pezizomycotina</taxon>
        <taxon>Orbiliomycetes</taxon>
        <taxon>Orbiliales</taxon>
        <taxon>Orbiliaceae</taxon>
        <taxon>Drechslerella</taxon>
    </lineage>
</organism>
<evidence type="ECO:0000259" key="6">
    <source>
        <dbReference type="Pfam" id="PF00394"/>
    </source>
</evidence>
<dbReference type="InterPro" id="IPR008972">
    <property type="entry name" value="Cupredoxin"/>
</dbReference>
<dbReference type="SUPFAM" id="SSF49503">
    <property type="entry name" value="Cupredoxins"/>
    <property type="match status" value="3"/>
</dbReference>
<keyword evidence="10" id="KW-1185">Reference proteome</keyword>
<dbReference type="InterPro" id="IPR001117">
    <property type="entry name" value="Cu-oxidase_2nd"/>
</dbReference>
<keyword evidence="4" id="KW-0186">Copper</keyword>